<dbReference type="InterPro" id="IPR024084">
    <property type="entry name" value="IsoPropMal-DH-like_dom"/>
</dbReference>
<dbReference type="InParanoid" id="G0EF30"/>
<dbReference type="AlphaFoldDB" id="G0EF30"/>
<dbReference type="GO" id="GO:0000287">
    <property type="term" value="F:magnesium ion binding"/>
    <property type="evidence" value="ECO:0007669"/>
    <property type="project" value="InterPro"/>
</dbReference>
<dbReference type="eggNOG" id="arCOG01163">
    <property type="taxonomic scope" value="Archaea"/>
</dbReference>
<evidence type="ECO:0000313" key="5">
    <source>
        <dbReference type="Proteomes" id="UP000001037"/>
    </source>
</evidence>
<evidence type="ECO:0000313" key="4">
    <source>
        <dbReference type="EMBL" id="AEM38927.1"/>
    </source>
</evidence>
<dbReference type="SMART" id="SM01329">
    <property type="entry name" value="Iso_dh"/>
    <property type="match status" value="1"/>
</dbReference>
<accession>G0EF30</accession>
<evidence type="ECO:0000256" key="1">
    <source>
        <dbReference type="ARBA" id="ARBA00007769"/>
    </source>
</evidence>
<dbReference type="STRING" id="694429.Pyrfu_1059"/>
<dbReference type="Gene3D" id="3.40.718.10">
    <property type="entry name" value="Isopropylmalate Dehydrogenase"/>
    <property type="match status" value="1"/>
</dbReference>
<dbReference type="EMBL" id="CP002838">
    <property type="protein sequence ID" value="AEM38927.1"/>
    <property type="molecule type" value="Genomic_DNA"/>
</dbReference>
<proteinExistence type="inferred from homology"/>
<dbReference type="PANTHER" id="PTHR11835:SF34">
    <property type="entry name" value="ISOCITRATE DEHYDROGENASE [NAD] SUBUNIT ALPHA, MITOCHONDRIAL"/>
    <property type="match status" value="1"/>
</dbReference>
<keyword evidence="2 4" id="KW-0560">Oxidoreductase</keyword>
<dbReference type="SUPFAM" id="SSF53659">
    <property type="entry name" value="Isocitrate/Isopropylmalate dehydrogenase-like"/>
    <property type="match status" value="1"/>
</dbReference>
<dbReference type="OrthoDB" id="23624at2157"/>
<feature type="domain" description="Isopropylmalate dehydrogenase-like" evidence="3">
    <location>
        <begin position="5"/>
        <end position="335"/>
    </location>
</feature>
<dbReference type="PANTHER" id="PTHR11835">
    <property type="entry name" value="DECARBOXYLATING DEHYDROGENASES-ISOCITRATE, ISOPROPYLMALATE, TARTRATE"/>
    <property type="match status" value="1"/>
</dbReference>
<dbReference type="GO" id="GO:0004449">
    <property type="term" value="F:isocitrate dehydrogenase (NAD+) activity"/>
    <property type="evidence" value="ECO:0007669"/>
    <property type="project" value="UniProtKB-EC"/>
</dbReference>
<dbReference type="GO" id="GO:0006102">
    <property type="term" value="P:isocitrate metabolic process"/>
    <property type="evidence" value="ECO:0007669"/>
    <property type="project" value="TreeGrafter"/>
</dbReference>
<dbReference type="GO" id="GO:0006099">
    <property type="term" value="P:tricarboxylic acid cycle"/>
    <property type="evidence" value="ECO:0007669"/>
    <property type="project" value="TreeGrafter"/>
</dbReference>
<dbReference type="EC" id="1.1.1.41" evidence="4"/>
<dbReference type="PROSITE" id="PS00470">
    <property type="entry name" value="IDH_IMDH"/>
    <property type="match status" value="1"/>
</dbReference>
<organism evidence="4 5">
    <name type="scientific">Pyrolobus fumarii (strain DSM 11204 / 1A)</name>
    <dbReference type="NCBI Taxonomy" id="694429"/>
    <lineage>
        <taxon>Archaea</taxon>
        <taxon>Thermoproteota</taxon>
        <taxon>Thermoprotei</taxon>
        <taxon>Desulfurococcales</taxon>
        <taxon>Pyrodictiaceae</taxon>
        <taxon>Pyrolobus</taxon>
    </lineage>
</organism>
<sequence length="347" mass="38204">MAKPRILVIRGDGVGPEVVNAALHVLEGLGVDMEIVEAQAGWDYYQKTGKPYQDDLLDLAKSVDAIFKGPIETPKATGYRSVNVMLRKSLELYANLRPFRAYPRVALNPKIDIIIVRENTEGLYSQVEWETGDAAFAVKVSTRRAAERVIDFAFRLALSWGRRRVSLVHKANILKLADGLYLRVFQEVAKKYEGRVEYDDVIVDAAGYYIVRTPERLDVIVTMNLYGDILSDVAAGVAGTMGLFGSANIGDRHAMFEPVHGTARDIAGKGVANPTAALHAASLMLRWLADRGFGEKYRMLGEALEKALYRVVEEGKVLTPDLGGNAKTMEYAEEVLKTAKAIVEQGG</sequence>
<comment type="similarity">
    <text evidence="1">Belongs to the isocitrate and isopropylmalate dehydrogenases family.</text>
</comment>
<gene>
    <name evidence="4" type="ordered locus">Pyrfu_1059</name>
</gene>
<dbReference type="HOGENOM" id="CLU_031953_0_1_2"/>
<dbReference type="KEGG" id="pfm:Pyrfu_1059"/>
<keyword evidence="5" id="KW-1185">Reference proteome</keyword>
<name>G0EF30_PYRF1</name>
<dbReference type="Pfam" id="PF00180">
    <property type="entry name" value="Iso_dh"/>
    <property type="match status" value="1"/>
</dbReference>
<evidence type="ECO:0000259" key="3">
    <source>
        <dbReference type="SMART" id="SM01329"/>
    </source>
</evidence>
<dbReference type="GeneID" id="11139535"/>
<evidence type="ECO:0000256" key="2">
    <source>
        <dbReference type="ARBA" id="ARBA00023002"/>
    </source>
</evidence>
<dbReference type="Proteomes" id="UP000001037">
    <property type="component" value="Chromosome"/>
</dbReference>
<dbReference type="InterPro" id="IPR019818">
    <property type="entry name" value="IsoCit/isopropylmalate_DH_CS"/>
</dbReference>
<dbReference type="GO" id="GO:0051287">
    <property type="term" value="F:NAD binding"/>
    <property type="evidence" value="ECO:0007669"/>
    <property type="project" value="InterPro"/>
</dbReference>
<dbReference type="RefSeq" id="WP_014026604.1">
    <property type="nucleotide sequence ID" value="NC_015931.1"/>
</dbReference>
<reference evidence="4 5" key="1">
    <citation type="journal article" date="2011" name="Stand. Genomic Sci.">
        <title>Complete genome sequence of the hyperthermophilic chemolithoautotroph Pyrolobus fumarii type strain (1A).</title>
        <authorList>
            <person name="Anderson I."/>
            <person name="Goker M."/>
            <person name="Nolan M."/>
            <person name="Lucas S."/>
            <person name="Hammon N."/>
            <person name="Deshpande S."/>
            <person name="Cheng J.F."/>
            <person name="Tapia R."/>
            <person name="Han C."/>
            <person name="Goodwin L."/>
            <person name="Pitluck S."/>
            <person name="Huntemann M."/>
            <person name="Liolios K."/>
            <person name="Ivanova N."/>
            <person name="Pagani I."/>
            <person name="Mavromatis K."/>
            <person name="Ovchinikova G."/>
            <person name="Pati A."/>
            <person name="Chen A."/>
            <person name="Palaniappan K."/>
            <person name="Land M."/>
            <person name="Hauser L."/>
            <person name="Brambilla E.M."/>
            <person name="Huber H."/>
            <person name="Yasawong M."/>
            <person name="Rohde M."/>
            <person name="Spring S."/>
            <person name="Abt B."/>
            <person name="Sikorski J."/>
            <person name="Wirth R."/>
            <person name="Detter J.C."/>
            <person name="Woyke T."/>
            <person name="Bristow J."/>
            <person name="Eisen J.A."/>
            <person name="Markowitz V."/>
            <person name="Hugenholtz P."/>
            <person name="Kyrpides N.C."/>
            <person name="Klenk H.P."/>
            <person name="Lapidus A."/>
        </authorList>
    </citation>
    <scope>NUCLEOTIDE SEQUENCE [LARGE SCALE GENOMIC DNA]</scope>
    <source>
        <strain evidence="5">DSM 11204 / 1A</strain>
    </source>
</reference>
<protein>
    <submittedName>
        <fullName evidence="4">Isocitrate dehydrogenase (NAD(+))</fullName>
        <ecNumber evidence="4">1.1.1.41</ecNumber>
    </submittedName>
</protein>